<evidence type="ECO:0000313" key="1">
    <source>
        <dbReference type="EMBL" id="SVC66996.1"/>
    </source>
</evidence>
<feature type="non-terminal residue" evidence="1">
    <location>
        <position position="29"/>
    </location>
</feature>
<reference evidence="1" key="1">
    <citation type="submission" date="2018-05" db="EMBL/GenBank/DDBJ databases">
        <authorList>
            <person name="Lanie J.A."/>
            <person name="Ng W.-L."/>
            <person name="Kazmierczak K.M."/>
            <person name="Andrzejewski T.M."/>
            <person name="Davidsen T.M."/>
            <person name="Wayne K.J."/>
            <person name="Tettelin H."/>
            <person name="Glass J.I."/>
            <person name="Rusch D."/>
            <person name="Podicherti R."/>
            <person name="Tsui H.-C.T."/>
            <person name="Winkler M.E."/>
        </authorList>
    </citation>
    <scope>NUCLEOTIDE SEQUENCE</scope>
</reference>
<protein>
    <submittedName>
        <fullName evidence="1">Uncharacterized protein</fullName>
    </submittedName>
</protein>
<gene>
    <name evidence="1" type="ORF">METZ01_LOCUS319850</name>
</gene>
<dbReference type="EMBL" id="UINC01104097">
    <property type="protein sequence ID" value="SVC66996.1"/>
    <property type="molecule type" value="Genomic_DNA"/>
</dbReference>
<dbReference type="AlphaFoldDB" id="A0A382P112"/>
<sequence length="29" mass="3221">MDKLCKDIEKYHKEKNIIIVCSGAIALGS</sequence>
<organism evidence="1">
    <name type="scientific">marine metagenome</name>
    <dbReference type="NCBI Taxonomy" id="408172"/>
    <lineage>
        <taxon>unclassified sequences</taxon>
        <taxon>metagenomes</taxon>
        <taxon>ecological metagenomes</taxon>
    </lineage>
</organism>
<proteinExistence type="predicted"/>
<accession>A0A382P112</accession>
<name>A0A382P112_9ZZZZ</name>